<protein>
    <recommendedName>
        <fullName evidence="2">JAB-N domain-containing protein</fullName>
    </recommendedName>
</protein>
<dbReference type="RefSeq" id="WP_033359489.1">
    <property type="nucleotide sequence ID" value="NZ_CP073767.1"/>
</dbReference>
<dbReference type="SUPFAM" id="SSF102712">
    <property type="entry name" value="JAB1/MPN domain"/>
    <property type="match status" value="1"/>
</dbReference>
<feature type="domain" description="JAB-N" evidence="2">
    <location>
        <begin position="7"/>
        <end position="166"/>
    </location>
</feature>
<evidence type="ECO:0000259" key="2">
    <source>
        <dbReference type="Pfam" id="PF20011"/>
    </source>
</evidence>
<dbReference type="KEGG" id="daur:Daura_39855"/>
<name>A0A9Q9IB15_9ACTN</name>
<dbReference type="InterPro" id="IPR045476">
    <property type="entry name" value="FvmJAB_N"/>
</dbReference>
<sequence length="353" mass="40370">MDIDLTIYQGEDQFHFGEFALSPVLRHAALLCFGDRARRGQIEFQLEESEDDRPWTGPPQVRNLTDRFARCSIRLLNDGETLAVERMRVVDLFGPVLAPELAQLQPEETHWAFRLRKRRVATLLQVAEVLAERLLSNERPAPEAEGSVDVDPGERRHRPFTLTPMAATDAELVQPSTLGLDPERLGRLNILMSKDIHDEFLRRMPLSNRMEEGGFLLGRISKAADDVHLVQITHITPAHRSGAGVIHFTFTGDSFLAAAQLIEDRGEDEQLVGWYHTHLFGLDFSMGLSSIDVDLHLATFQRPWQVAALINIRRRDRVLRFYGRDEKTLREYDQWISDDRTSYRPAPRPMGDD</sequence>
<dbReference type="Gene3D" id="3.40.140.10">
    <property type="entry name" value="Cytidine Deaminase, domain 2"/>
    <property type="match status" value="1"/>
</dbReference>
<organism evidence="3 4">
    <name type="scientific">Dactylosporangium aurantiacum</name>
    <dbReference type="NCBI Taxonomy" id="35754"/>
    <lineage>
        <taxon>Bacteria</taxon>
        <taxon>Bacillati</taxon>
        <taxon>Actinomycetota</taxon>
        <taxon>Actinomycetes</taxon>
        <taxon>Micromonosporales</taxon>
        <taxon>Micromonosporaceae</taxon>
        <taxon>Dactylosporangium</taxon>
    </lineage>
</organism>
<dbReference type="OrthoDB" id="3337379at2"/>
<gene>
    <name evidence="3" type="ORF">Daura_39855</name>
</gene>
<feature type="region of interest" description="Disordered" evidence="1">
    <location>
        <begin position="138"/>
        <end position="158"/>
    </location>
</feature>
<dbReference type="EMBL" id="CP073767">
    <property type="protein sequence ID" value="UWZ52727.1"/>
    <property type="molecule type" value="Genomic_DNA"/>
</dbReference>
<dbReference type="Proteomes" id="UP001058003">
    <property type="component" value="Chromosome"/>
</dbReference>
<accession>A0A9Q9IB15</accession>
<evidence type="ECO:0000313" key="4">
    <source>
        <dbReference type="Proteomes" id="UP001058003"/>
    </source>
</evidence>
<reference evidence="3" key="1">
    <citation type="submission" date="2021-04" db="EMBL/GenBank/DDBJ databases">
        <title>Dactylosporangium aurantiacum NRRL B-8018 full assembly.</title>
        <authorList>
            <person name="Hartkoorn R.C."/>
            <person name="Beaudoing E."/>
            <person name="Hot D."/>
        </authorList>
    </citation>
    <scope>NUCLEOTIDE SEQUENCE</scope>
    <source>
        <strain evidence="3">NRRL B-8018</strain>
    </source>
</reference>
<dbReference type="AlphaFoldDB" id="A0A9Q9IB15"/>
<evidence type="ECO:0000313" key="3">
    <source>
        <dbReference type="EMBL" id="UWZ52727.1"/>
    </source>
</evidence>
<evidence type="ECO:0000256" key="1">
    <source>
        <dbReference type="SAM" id="MobiDB-lite"/>
    </source>
</evidence>
<keyword evidence="4" id="KW-1185">Reference proteome</keyword>
<proteinExistence type="predicted"/>
<dbReference type="Pfam" id="PF20011">
    <property type="entry name" value="fvmJAB_N"/>
    <property type="match status" value="1"/>
</dbReference>